<evidence type="ECO:0000313" key="1">
    <source>
        <dbReference type="EMBL" id="GAG25566.1"/>
    </source>
</evidence>
<sequence length="143" mass="16262">DHNGVLVDYQVAFPDYPRIIEAWQREQQKPRPYLPDDFGHVEPTFRLSFATLPTTEGFGMPDAVKTPLAPSTATAPLVFDPHGRTGGRMILKWSDPAPRRLDLYLLATLKRRAGYGWSRGAPAEEVYVEPIRVTVDRDAMRRR</sequence>
<dbReference type="AlphaFoldDB" id="X0XKS9"/>
<feature type="non-terminal residue" evidence="1">
    <location>
        <position position="1"/>
    </location>
</feature>
<dbReference type="EMBL" id="BARS01030766">
    <property type="protein sequence ID" value="GAG25566.1"/>
    <property type="molecule type" value="Genomic_DNA"/>
</dbReference>
<name>X0XKS9_9ZZZZ</name>
<gene>
    <name evidence="1" type="ORF">S01H1_47952</name>
</gene>
<accession>X0XKS9</accession>
<protein>
    <submittedName>
        <fullName evidence="1">Uncharacterized protein</fullName>
    </submittedName>
</protein>
<reference evidence="1" key="1">
    <citation type="journal article" date="2014" name="Front. Microbiol.">
        <title>High frequency of phylogenetically diverse reductive dehalogenase-homologous genes in deep subseafloor sedimentary metagenomes.</title>
        <authorList>
            <person name="Kawai M."/>
            <person name="Futagami T."/>
            <person name="Toyoda A."/>
            <person name="Takaki Y."/>
            <person name="Nishi S."/>
            <person name="Hori S."/>
            <person name="Arai W."/>
            <person name="Tsubouchi T."/>
            <person name="Morono Y."/>
            <person name="Uchiyama I."/>
            <person name="Ito T."/>
            <person name="Fujiyama A."/>
            <person name="Inagaki F."/>
            <person name="Takami H."/>
        </authorList>
    </citation>
    <scope>NUCLEOTIDE SEQUENCE</scope>
    <source>
        <strain evidence="1">Expedition CK06-06</strain>
    </source>
</reference>
<proteinExistence type="predicted"/>
<comment type="caution">
    <text evidence="1">The sequence shown here is derived from an EMBL/GenBank/DDBJ whole genome shotgun (WGS) entry which is preliminary data.</text>
</comment>
<organism evidence="1">
    <name type="scientific">marine sediment metagenome</name>
    <dbReference type="NCBI Taxonomy" id="412755"/>
    <lineage>
        <taxon>unclassified sequences</taxon>
        <taxon>metagenomes</taxon>
        <taxon>ecological metagenomes</taxon>
    </lineage>
</organism>